<organism evidence="1 2">
    <name type="scientific">Cryptolaemus montrouzieri</name>
    <dbReference type="NCBI Taxonomy" id="559131"/>
    <lineage>
        <taxon>Eukaryota</taxon>
        <taxon>Metazoa</taxon>
        <taxon>Ecdysozoa</taxon>
        <taxon>Arthropoda</taxon>
        <taxon>Hexapoda</taxon>
        <taxon>Insecta</taxon>
        <taxon>Pterygota</taxon>
        <taxon>Neoptera</taxon>
        <taxon>Endopterygota</taxon>
        <taxon>Coleoptera</taxon>
        <taxon>Polyphaga</taxon>
        <taxon>Cucujiformia</taxon>
        <taxon>Coccinelloidea</taxon>
        <taxon>Coccinellidae</taxon>
        <taxon>Scymninae</taxon>
        <taxon>Scymnini</taxon>
        <taxon>Cryptolaemus</taxon>
    </lineage>
</organism>
<protein>
    <submittedName>
        <fullName evidence="1">Uncharacterized protein</fullName>
    </submittedName>
</protein>
<proteinExistence type="predicted"/>
<evidence type="ECO:0000313" key="1">
    <source>
        <dbReference type="EMBL" id="KAL3281682.1"/>
    </source>
</evidence>
<dbReference type="AlphaFoldDB" id="A0ABD2NTB5"/>
<comment type="caution">
    <text evidence="1">The sequence shown here is derived from an EMBL/GenBank/DDBJ whole genome shotgun (WGS) entry which is preliminary data.</text>
</comment>
<name>A0ABD2NTB5_9CUCU</name>
<gene>
    <name evidence="1" type="ORF">HHI36_004888</name>
</gene>
<evidence type="ECO:0000313" key="2">
    <source>
        <dbReference type="Proteomes" id="UP001516400"/>
    </source>
</evidence>
<keyword evidence="2" id="KW-1185">Reference proteome</keyword>
<dbReference type="Proteomes" id="UP001516400">
    <property type="component" value="Unassembled WGS sequence"/>
</dbReference>
<accession>A0ABD2NTB5</accession>
<dbReference type="EMBL" id="JABFTP020000144">
    <property type="protein sequence ID" value="KAL3281682.1"/>
    <property type="molecule type" value="Genomic_DNA"/>
</dbReference>
<reference evidence="1 2" key="1">
    <citation type="journal article" date="2021" name="BMC Biol.">
        <title>Horizontally acquired antibacterial genes associated with adaptive radiation of ladybird beetles.</title>
        <authorList>
            <person name="Li H.S."/>
            <person name="Tang X.F."/>
            <person name="Huang Y.H."/>
            <person name="Xu Z.Y."/>
            <person name="Chen M.L."/>
            <person name="Du X.Y."/>
            <person name="Qiu B.Y."/>
            <person name="Chen P.T."/>
            <person name="Zhang W."/>
            <person name="Slipinski A."/>
            <person name="Escalona H.E."/>
            <person name="Waterhouse R.M."/>
            <person name="Zwick A."/>
            <person name="Pang H."/>
        </authorList>
    </citation>
    <scope>NUCLEOTIDE SEQUENCE [LARGE SCALE GENOMIC DNA]</scope>
    <source>
        <strain evidence="1">SYSU2018</strain>
    </source>
</reference>
<sequence>MKEIAKELIPNSVEALRHVFANESDVSRRGVVNVDMSQPMMGPRHDRVESALEPISAALATESEKRTRNFSTDCKFSSSQLSIKPKENRKMVGLKENLDSMINIL</sequence>